<organism evidence="5 6">
    <name type="scientific">Propylenella binzhouense</name>
    <dbReference type="NCBI Taxonomy" id="2555902"/>
    <lineage>
        <taxon>Bacteria</taxon>
        <taxon>Pseudomonadati</taxon>
        <taxon>Pseudomonadota</taxon>
        <taxon>Alphaproteobacteria</taxon>
        <taxon>Hyphomicrobiales</taxon>
        <taxon>Propylenellaceae</taxon>
        <taxon>Propylenella</taxon>
    </lineage>
</organism>
<reference evidence="5" key="1">
    <citation type="submission" date="2019-03" db="EMBL/GenBank/DDBJ databases">
        <title>Afifella sp. nov., isolated from activated sludge.</title>
        <authorList>
            <person name="Li Q."/>
            <person name="Liu Y."/>
        </authorList>
    </citation>
    <scope>NUCLEOTIDE SEQUENCE</scope>
    <source>
        <strain evidence="5">L72</strain>
    </source>
</reference>
<name>A0A964WU86_9HYPH</name>
<evidence type="ECO:0000313" key="5">
    <source>
        <dbReference type="EMBL" id="MYZ48783.1"/>
    </source>
</evidence>
<dbReference type="InterPro" id="IPR023187">
    <property type="entry name" value="Tscrpt_reg_MarR-type_CS"/>
</dbReference>
<keyword evidence="2" id="KW-0238">DNA-binding</keyword>
<dbReference type="RefSeq" id="WP_161141128.1">
    <property type="nucleotide sequence ID" value="NZ_SPKJ01000048.1"/>
</dbReference>
<dbReference type="PROSITE" id="PS50995">
    <property type="entry name" value="HTH_MARR_2"/>
    <property type="match status" value="1"/>
</dbReference>
<dbReference type="GO" id="GO:0003700">
    <property type="term" value="F:DNA-binding transcription factor activity"/>
    <property type="evidence" value="ECO:0007669"/>
    <property type="project" value="InterPro"/>
</dbReference>
<dbReference type="Proteomes" id="UP000773614">
    <property type="component" value="Unassembled WGS sequence"/>
</dbReference>
<evidence type="ECO:0000256" key="1">
    <source>
        <dbReference type="ARBA" id="ARBA00023015"/>
    </source>
</evidence>
<dbReference type="PRINTS" id="PR00598">
    <property type="entry name" value="HTHMARR"/>
</dbReference>
<dbReference type="PANTHER" id="PTHR42756">
    <property type="entry name" value="TRANSCRIPTIONAL REGULATOR, MARR"/>
    <property type="match status" value="1"/>
</dbReference>
<keyword evidence="3" id="KW-0804">Transcription</keyword>
<dbReference type="Pfam" id="PF12802">
    <property type="entry name" value="MarR_2"/>
    <property type="match status" value="1"/>
</dbReference>
<keyword evidence="6" id="KW-1185">Reference proteome</keyword>
<evidence type="ECO:0000256" key="2">
    <source>
        <dbReference type="ARBA" id="ARBA00023125"/>
    </source>
</evidence>
<sequence>MGSLPPVPFLDELTAVNRKLRTLFDAHAKAHGLTFSRARLFLQLARQDGPTQTELADILEVEQPTMVRLIDGLEAQGLVERRAAEGDRRVKRIFLTDAARSQADEILRFTARLRNHVLHGIPEDELAVATRVLRTVAGNIAVCS</sequence>
<dbReference type="InterPro" id="IPR036388">
    <property type="entry name" value="WH-like_DNA-bd_sf"/>
</dbReference>
<feature type="domain" description="HTH marR-type" evidence="4">
    <location>
        <begin position="6"/>
        <end position="138"/>
    </location>
</feature>
<evidence type="ECO:0000256" key="3">
    <source>
        <dbReference type="ARBA" id="ARBA00023163"/>
    </source>
</evidence>
<proteinExistence type="predicted"/>
<evidence type="ECO:0000313" key="6">
    <source>
        <dbReference type="Proteomes" id="UP000773614"/>
    </source>
</evidence>
<gene>
    <name evidence="5" type="ORF">E4O86_13790</name>
</gene>
<dbReference type="Gene3D" id="1.10.10.10">
    <property type="entry name" value="Winged helix-like DNA-binding domain superfamily/Winged helix DNA-binding domain"/>
    <property type="match status" value="1"/>
</dbReference>
<dbReference type="SMART" id="SM00347">
    <property type="entry name" value="HTH_MARR"/>
    <property type="match status" value="1"/>
</dbReference>
<accession>A0A964WU86</accession>
<dbReference type="SUPFAM" id="SSF46785">
    <property type="entry name" value="Winged helix' DNA-binding domain"/>
    <property type="match status" value="1"/>
</dbReference>
<dbReference type="PANTHER" id="PTHR42756:SF1">
    <property type="entry name" value="TRANSCRIPTIONAL REPRESSOR OF EMRAB OPERON"/>
    <property type="match status" value="1"/>
</dbReference>
<comment type="caution">
    <text evidence="5">The sequence shown here is derived from an EMBL/GenBank/DDBJ whole genome shotgun (WGS) entry which is preliminary data.</text>
</comment>
<evidence type="ECO:0000259" key="4">
    <source>
        <dbReference type="PROSITE" id="PS50995"/>
    </source>
</evidence>
<dbReference type="InterPro" id="IPR036390">
    <property type="entry name" value="WH_DNA-bd_sf"/>
</dbReference>
<dbReference type="GO" id="GO:0003677">
    <property type="term" value="F:DNA binding"/>
    <property type="evidence" value="ECO:0007669"/>
    <property type="project" value="UniProtKB-KW"/>
</dbReference>
<dbReference type="EMBL" id="SPKJ01000048">
    <property type="protein sequence ID" value="MYZ48783.1"/>
    <property type="molecule type" value="Genomic_DNA"/>
</dbReference>
<dbReference type="AlphaFoldDB" id="A0A964WU86"/>
<dbReference type="InterPro" id="IPR000835">
    <property type="entry name" value="HTH_MarR-typ"/>
</dbReference>
<keyword evidence="1" id="KW-0805">Transcription regulation</keyword>
<dbReference type="PROSITE" id="PS01117">
    <property type="entry name" value="HTH_MARR_1"/>
    <property type="match status" value="1"/>
</dbReference>
<protein>
    <submittedName>
        <fullName evidence="5">MarR family transcriptional regulator</fullName>
    </submittedName>
</protein>
<dbReference type="OrthoDB" id="8452803at2"/>